<sequence length="415" mass="46041">MASSFTTEAFTLLGIGIVVIALRTFARATSVGVRSFQFDDYLMCVAAVIYSLETATAYIVGAWWLGLANNGMTDEQRRTLDPHSHEYWLRVGGSKTQLVGWSLYTLLLWTLKLCMCHFYSRLTAGLYHLEIRVKVGYVLIVATYIATELSILLGCQPFSSNWQIEPNPGNHCQPAISKIDLYVTVVLNVLTDMYLMSIPMPMLWKANLEIKRKISLILIFGGGVFVMMAGILRSLLLQDPVNGAQAAGSWACRETFVAVVIGNAPMIYPLFRRGVDKIYSSVGLSHYSHHNYHHHSNGHPLQPSLSKPARRGKLRSIHALPTTWNDNDDAAAEQGWDSKERIIVEGRAVDITRGKGAGGVGGDGTSSALGGIDEEEGDERSNRVLDESDEDAFEDGERHGQWIEECEGQRERECE</sequence>
<dbReference type="InterPro" id="IPR052337">
    <property type="entry name" value="SAT4-like"/>
</dbReference>
<protein>
    <submittedName>
        <fullName evidence="9">Short-chain dehydrogenase/reductase SDR</fullName>
    </submittedName>
</protein>
<evidence type="ECO:0000256" key="5">
    <source>
        <dbReference type="ARBA" id="ARBA00038359"/>
    </source>
</evidence>
<evidence type="ECO:0000259" key="8">
    <source>
        <dbReference type="Pfam" id="PF20684"/>
    </source>
</evidence>
<feature type="transmembrane region" description="Helical" evidence="7">
    <location>
        <begin position="135"/>
        <end position="159"/>
    </location>
</feature>
<evidence type="ECO:0000313" key="9">
    <source>
        <dbReference type="EMBL" id="EKG17242.1"/>
    </source>
</evidence>
<keyword evidence="4 7" id="KW-0472">Membrane</keyword>
<feature type="domain" description="Rhodopsin" evidence="8">
    <location>
        <begin position="23"/>
        <end position="273"/>
    </location>
</feature>
<evidence type="ECO:0000313" key="10">
    <source>
        <dbReference type="Proteomes" id="UP000007129"/>
    </source>
</evidence>
<feature type="compositionally biased region" description="Gly residues" evidence="6">
    <location>
        <begin position="355"/>
        <end position="364"/>
    </location>
</feature>
<feature type="region of interest" description="Disordered" evidence="6">
    <location>
        <begin position="354"/>
        <end position="415"/>
    </location>
</feature>
<accession>K2RWZ1</accession>
<dbReference type="OrthoDB" id="2988756at2759"/>
<feature type="transmembrane region" description="Helical" evidence="7">
    <location>
        <begin position="41"/>
        <end position="65"/>
    </location>
</feature>
<comment type="caution">
    <text evidence="9">The sequence shown here is derived from an EMBL/GenBank/DDBJ whole genome shotgun (WGS) entry which is preliminary data.</text>
</comment>
<feature type="transmembrane region" description="Helical" evidence="7">
    <location>
        <begin position="179"/>
        <end position="204"/>
    </location>
</feature>
<evidence type="ECO:0000256" key="2">
    <source>
        <dbReference type="ARBA" id="ARBA00022692"/>
    </source>
</evidence>
<keyword evidence="2 7" id="KW-0812">Transmembrane</keyword>
<evidence type="ECO:0000256" key="3">
    <source>
        <dbReference type="ARBA" id="ARBA00022989"/>
    </source>
</evidence>
<evidence type="ECO:0000256" key="7">
    <source>
        <dbReference type="SAM" id="Phobius"/>
    </source>
</evidence>
<dbReference type="PANTHER" id="PTHR33048:SF2">
    <property type="entry name" value="SRPK"/>
    <property type="match status" value="1"/>
</dbReference>
<feature type="transmembrane region" description="Helical" evidence="7">
    <location>
        <begin position="98"/>
        <end position="115"/>
    </location>
</feature>
<keyword evidence="3 7" id="KW-1133">Transmembrane helix</keyword>
<dbReference type="EMBL" id="AHHD01000251">
    <property type="protein sequence ID" value="EKG17242.1"/>
    <property type="molecule type" value="Genomic_DNA"/>
</dbReference>
<proteinExistence type="inferred from homology"/>
<dbReference type="Proteomes" id="UP000007129">
    <property type="component" value="Unassembled WGS sequence"/>
</dbReference>
<dbReference type="HOGENOM" id="CLU_019101_0_1_1"/>
<evidence type="ECO:0000256" key="4">
    <source>
        <dbReference type="ARBA" id="ARBA00023136"/>
    </source>
</evidence>
<organism evidence="9 10">
    <name type="scientific">Macrophomina phaseolina (strain MS6)</name>
    <name type="common">Charcoal rot fungus</name>
    <dbReference type="NCBI Taxonomy" id="1126212"/>
    <lineage>
        <taxon>Eukaryota</taxon>
        <taxon>Fungi</taxon>
        <taxon>Dikarya</taxon>
        <taxon>Ascomycota</taxon>
        <taxon>Pezizomycotina</taxon>
        <taxon>Dothideomycetes</taxon>
        <taxon>Dothideomycetes incertae sedis</taxon>
        <taxon>Botryosphaeriales</taxon>
        <taxon>Botryosphaeriaceae</taxon>
        <taxon>Macrophomina</taxon>
    </lineage>
</organism>
<comment type="similarity">
    <text evidence="5">Belongs to the SAT4 family.</text>
</comment>
<feature type="transmembrane region" description="Helical" evidence="7">
    <location>
        <begin position="216"/>
        <end position="235"/>
    </location>
</feature>
<dbReference type="eggNOG" id="ENOG502RSJA">
    <property type="taxonomic scope" value="Eukaryota"/>
</dbReference>
<dbReference type="InParanoid" id="K2RWZ1"/>
<dbReference type="Pfam" id="PF20684">
    <property type="entry name" value="Fung_rhodopsin"/>
    <property type="match status" value="1"/>
</dbReference>
<dbReference type="AlphaFoldDB" id="K2RWZ1"/>
<dbReference type="PANTHER" id="PTHR33048">
    <property type="entry name" value="PTH11-LIKE INTEGRAL MEMBRANE PROTEIN (AFU_ORTHOLOGUE AFUA_5G11245)"/>
    <property type="match status" value="1"/>
</dbReference>
<dbReference type="VEuPathDB" id="FungiDB:MPH_05532"/>
<evidence type="ECO:0000256" key="1">
    <source>
        <dbReference type="ARBA" id="ARBA00004141"/>
    </source>
</evidence>
<gene>
    <name evidence="9" type="ORF">MPH_05532</name>
</gene>
<reference evidence="9 10" key="1">
    <citation type="journal article" date="2012" name="BMC Genomics">
        <title>Tools to kill: Genome of one of the most destructive plant pathogenic fungi Macrophomina phaseolina.</title>
        <authorList>
            <person name="Islam M.S."/>
            <person name="Haque M.S."/>
            <person name="Islam M.M."/>
            <person name="Emdad E.M."/>
            <person name="Halim A."/>
            <person name="Hossen Q.M.M."/>
            <person name="Hossain M.Z."/>
            <person name="Ahmed B."/>
            <person name="Rahim S."/>
            <person name="Rahman M.S."/>
            <person name="Alam M.M."/>
            <person name="Hou S."/>
            <person name="Wan X."/>
            <person name="Saito J.A."/>
            <person name="Alam M."/>
        </authorList>
    </citation>
    <scope>NUCLEOTIDE SEQUENCE [LARGE SCALE GENOMIC DNA]</scope>
    <source>
        <strain evidence="9 10">MS6</strain>
    </source>
</reference>
<dbReference type="InterPro" id="IPR049326">
    <property type="entry name" value="Rhodopsin_dom_fungi"/>
</dbReference>
<feature type="transmembrane region" description="Helical" evidence="7">
    <location>
        <begin position="12"/>
        <end position="29"/>
    </location>
</feature>
<dbReference type="STRING" id="1126212.K2RWZ1"/>
<comment type="subcellular location">
    <subcellularLocation>
        <location evidence="1">Membrane</location>
        <topology evidence="1">Multi-pass membrane protein</topology>
    </subcellularLocation>
</comment>
<dbReference type="GO" id="GO:0016020">
    <property type="term" value="C:membrane"/>
    <property type="evidence" value="ECO:0007669"/>
    <property type="project" value="UniProtKB-SubCell"/>
</dbReference>
<name>K2RWZ1_MACPH</name>
<evidence type="ECO:0000256" key="6">
    <source>
        <dbReference type="SAM" id="MobiDB-lite"/>
    </source>
</evidence>
<feature type="compositionally biased region" description="Basic and acidic residues" evidence="6">
    <location>
        <begin position="395"/>
        <end position="415"/>
    </location>
</feature>
<feature type="transmembrane region" description="Helical" evidence="7">
    <location>
        <begin position="255"/>
        <end position="271"/>
    </location>
</feature>